<protein>
    <submittedName>
        <fullName evidence="1">Uncharacterized protein</fullName>
    </submittedName>
</protein>
<dbReference type="STRING" id="1563681.BFP71_11750"/>
<dbReference type="Gene3D" id="2.30.110.10">
    <property type="entry name" value="Electron Transport, Fmn-binding Protein, Chain A"/>
    <property type="match status" value="1"/>
</dbReference>
<keyword evidence="2" id="KW-1185">Reference proteome</keyword>
<dbReference type="PANTHER" id="PTHR42815">
    <property type="entry name" value="FAD-BINDING, PUTATIVE (AFU_ORTHOLOGUE AFUA_6G07600)-RELATED"/>
    <property type="match status" value="1"/>
</dbReference>
<dbReference type="EMBL" id="MDGQ01000005">
    <property type="protein sequence ID" value="OEK04153.1"/>
    <property type="molecule type" value="Genomic_DNA"/>
</dbReference>
<evidence type="ECO:0000313" key="1">
    <source>
        <dbReference type="EMBL" id="OEK04153.1"/>
    </source>
</evidence>
<organism evidence="1 2">
    <name type="scientific">Roseivirga misakiensis</name>
    <dbReference type="NCBI Taxonomy" id="1563681"/>
    <lineage>
        <taxon>Bacteria</taxon>
        <taxon>Pseudomonadati</taxon>
        <taxon>Bacteroidota</taxon>
        <taxon>Cytophagia</taxon>
        <taxon>Cytophagales</taxon>
        <taxon>Roseivirgaceae</taxon>
        <taxon>Roseivirga</taxon>
    </lineage>
</organism>
<accession>A0A1E5SYE4</accession>
<sequence>MAQNFTNFAFTDSVKAEQEARGSRASYARMEERDKFKLSFRETGFINKQHGFYLSTVGENGWPYVQFRGGPEGFLKVIDAQALAYADFGGNMQYISTGNFHSTKKAALILMDYATRTRLKIWAETEVLDPAENPDLLELVTDKGYKANVERIVVFHIKGFDWNCPQHITPKFTIDQMKKLVKQHPELLEELAPDQ</sequence>
<proteinExistence type="predicted"/>
<gene>
    <name evidence="1" type="ORF">BFP71_11750</name>
</gene>
<dbReference type="InterPro" id="IPR012349">
    <property type="entry name" value="Split_barrel_FMN-bd"/>
</dbReference>
<comment type="caution">
    <text evidence="1">The sequence shown here is derived from an EMBL/GenBank/DDBJ whole genome shotgun (WGS) entry which is preliminary data.</text>
</comment>
<evidence type="ECO:0000313" key="2">
    <source>
        <dbReference type="Proteomes" id="UP000095552"/>
    </source>
</evidence>
<dbReference type="OrthoDB" id="9796486at2"/>
<name>A0A1E5SYE4_9BACT</name>
<dbReference type="SUPFAM" id="SSF50475">
    <property type="entry name" value="FMN-binding split barrel"/>
    <property type="match status" value="1"/>
</dbReference>
<dbReference type="Proteomes" id="UP000095552">
    <property type="component" value="Unassembled WGS sequence"/>
</dbReference>
<reference evidence="1 2" key="1">
    <citation type="submission" date="2016-08" db="EMBL/GenBank/DDBJ databases">
        <title>Draft genome of Fabibacter sp. strain SK-8.</title>
        <authorList>
            <person name="Wong S.-K."/>
            <person name="Hamasaki K."/>
            <person name="Yoshizawa S."/>
        </authorList>
    </citation>
    <scope>NUCLEOTIDE SEQUENCE [LARGE SCALE GENOMIC DNA]</scope>
    <source>
        <strain evidence="1 2">SK-8</strain>
    </source>
</reference>
<dbReference type="AlphaFoldDB" id="A0A1E5SYE4"/>
<dbReference type="RefSeq" id="WP_069835658.1">
    <property type="nucleotide sequence ID" value="NZ_MDGQ01000005.1"/>
</dbReference>
<dbReference type="PANTHER" id="PTHR42815:SF2">
    <property type="entry name" value="FAD-BINDING, PUTATIVE (AFU_ORTHOLOGUE AFUA_6G07600)-RELATED"/>
    <property type="match status" value="1"/>
</dbReference>